<feature type="chain" id="PRO_5001491882" description="Phlebovirus glycoprotein G2 fusion domain-containing protein" evidence="1">
    <location>
        <begin position="18"/>
        <end position="123"/>
    </location>
</feature>
<evidence type="ECO:0008006" key="4">
    <source>
        <dbReference type="Google" id="ProtNLM"/>
    </source>
</evidence>
<reference evidence="3" key="1">
    <citation type="journal article" date="2015" name="Nat. Genet.">
        <title>The genome and transcriptome of the zoonotic hookworm Ancylostoma ceylanicum identify infection-specific gene families.</title>
        <authorList>
            <person name="Schwarz E.M."/>
            <person name="Hu Y."/>
            <person name="Antoshechkin I."/>
            <person name="Miller M.M."/>
            <person name="Sternberg P.W."/>
            <person name="Aroian R.V."/>
        </authorList>
    </citation>
    <scope>NUCLEOTIDE SEQUENCE</scope>
    <source>
        <strain evidence="3">HY135</strain>
    </source>
</reference>
<proteinExistence type="predicted"/>
<protein>
    <recommendedName>
        <fullName evidence="4">Phlebovirus glycoprotein G2 fusion domain-containing protein</fullName>
    </recommendedName>
</protein>
<gene>
    <name evidence="2" type="primary">Acey_s0061.g3225</name>
    <name evidence="2" type="ORF">Y032_0061g3225</name>
</gene>
<dbReference type="Proteomes" id="UP000024635">
    <property type="component" value="Unassembled WGS sequence"/>
</dbReference>
<accession>A0A016U2M7</accession>
<sequence>MNALILILALCCTLAASKCPKTSVLSKNDADNSQDITIARVESCSENGGTIDCKLYHKSYLKTYSIYFYFPEIIKIPKNCKTTLQAGQDYVLGYTYSYSNFYYYNFARPVNGLTGDERGFLGM</sequence>
<evidence type="ECO:0000313" key="2">
    <source>
        <dbReference type="EMBL" id="EYC09236.1"/>
    </source>
</evidence>
<name>A0A016U2M7_9BILA</name>
<dbReference type="AlphaFoldDB" id="A0A016U2M7"/>
<feature type="signal peptide" evidence="1">
    <location>
        <begin position="1"/>
        <end position="17"/>
    </location>
</feature>
<organism evidence="2 3">
    <name type="scientific">Ancylostoma ceylanicum</name>
    <dbReference type="NCBI Taxonomy" id="53326"/>
    <lineage>
        <taxon>Eukaryota</taxon>
        <taxon>Metazoa</taxon>
        <taxon>Ecdysozoa</taxon>
        <taxon>Nematoda</taxon>
        <taxon>Chromadorea</taxon>
        <taxon>Rhabditida</taxon>
        <taxon>Rhabditina</taxon>
        <taxon>Rhabditomorpha</taxon>
        <taxon>Strongyloidea</taxon>
        <taxon>Ancylostomatidae</taxon>
        <taxon>Ancylostomatinae</taxon>
        <taxon>Ancylostoma</taxon>
    </lineage>
</organism>
<keyword evidence="1" id="KW-0732">Signal</keyword>
<evidence type="ECO:0000313" key="3">
    <source>
        <dbReference type="Proteomes" id="UP000024635"/>
    </source>
</evidence>
<dbReference type="EMBL" id="JARK01001397">
    <property type="protein sequence ID" value="EYC09236.1"/>
    <property type="molecule type" value="Genomic_DNA"/>
</dbReference>
<dbReference type="Gene3D" id="2.40.50.780">
    <property type="match status" value="1"/>
</dbReference>
<keyword evidence="3" id="KW-1185">Reference proteome</keyword>
<comment type="caution">
    <text evidence="2">The sequence shown here is derived from an EMBL/GenBank/DDBJ whole genome shotgun (WGS) entry which is preliminary data.</text>
</comment>
<evidence type="ECO:0000256" key="1">
    <source>
        <dbReference type="SAM" id="SignalP"/>
    </source>
</evidence>